<dbReference type="RefSeq" id="WP_290141007.1">
    <property type="nucleotide sequence ID" value="NZ_CP101620.1"/>
</dbReference>
<sequence>MIQKIYEDNATGKISDERFSTMSMAYEEEQKSLKEEISDMQAYLETETDKSESLQRFIDKIKQITQPTKLTAELVHEFIEKIVIHEPGHLDGKRYQLMDIYYNGVGVIRGLTPEEMEEAFQKHLAKRKINKVKTT</sequence>
<dbReference type="InterPro" id="IPR025378">
    <property type="entry name" value="DUF4368"/>
</dbReference>
<dbReference type="Proteomes" id="UP001060112">
    <property type="component" value="Chromosome"/>
</dbReference>
<organism evidence="2 3">
    <name type="scientific">Allocoprobacillus halotolerans</name>
    <dbReference type="NCBI Taxonomy" id="2944914"/>
    <lineage>
        <taxon>Bacteria</taxon>
        <taxon>Bacillati</taxon>
        <taxon>Bacillota</taxon>
        <taxon>Erysipelotrichia</taxon>
        <taxon>Erysipelotrichales</taxon>
        <taxon>Erysipelotrichaceae</taxon>
        <taxon>Allocoprobacillus</taxon>
    </lineage>
</organism>
<name>A0ABY5I6L3_9FIRM</name>
<evidence type="ECO:0000313" key="3">
    <source>
        <dbReference type="Proteomes" id="UP001060112"/>
    </source>
</evidence>
<gene>
    <name evidence="2" type="ORF">NMU03_02400</name>
</gene>
<reference evidence="2" key="1">
    <citation type="submission" date="2022-07" db="EMBL/GenBank/DDBJ databases">
        <title>Faecal culturing of patients with breast cancer.</title>
        <authorList>
            <person name="Teng N.M.Y."/>
            <person name="Kiu R."/>
            <person name="Evans R."/>
            <person name="Baker D.J."/>
            <person name="Zenner C."/>
            <person name="Robinson S.D."/>
            <person name="Hall L.J."/>
        </authorList>
    </citation>
    <scope>NUCLEOTIDE SEQUENCE</scope>
    <source>
        <strain evidence="2">LH1062</strain>
    </source>
</reference>
<accession>A0ABY5I6L3</accession>
<protein>
    <submittedName>
        <fullName evidence="2">DUF4368 domain-containing protein</fullName>
    </submittedName>
</protein>
<dbReference type="EMBL" id="CP101620">
    <property type="protein sequence ID" value="UTY39688.1"/>
    <property type="molecule type" value="Genomic_DNA"/>
</dbReference>
<evidence type="ECO:0000259" key="1">
    <source>
        <dbReference type="Pfam" id="PF14287"/>
    </source>
</evidence>
<keyword evidence="3" id="KW-1185">Reference proteome</keyword>
<dbReference type="Pfam" id="PF14287">
    <property type="entry name" value="DUF4368"/>
    <property type="match status" value="1"/>
</dbReference>
<proteinExistence type="predicted"/>
<feature type="domain" description="DUF4368" evidence="1">
    <location>
        <begin position="44"/>
        <end position="108"/>
    </location>
</feature>
<evidence type="ECO:0000313" key="2">
    <source>
        <dbReference type="EMBL" id="UTY39688.1"/>
    </source>
</evidence>